<comment type="caution">
    <text evidence="5">The sequence shown here is derived from an EMBL/GenBank/DDBJ whole genome shotgun (WGS) entry which is preliminary data.</text>
</comment>
<dbReference type="Pfam" id="PF02550">
    <property type="entry name" value="AcetylCoA_hydro"/>
    <property type="match status" value="1"/>
</dbReference>
<dbReference type="Pfam" id="PF13336">
    <property type="entry name" value="AcetylCoA_hyd_C"/>
    <property type="match status" value="1"/>
</dbReference>
<reference evidence="5" key="1">
    <citation type="submission" date="2022-09" db="EMBL/GenBank/DDBJ databases">
        <title>Culturomic study of gut microbiota in children with autism spectrum disorder.</title>
        <authorList>
            <person name="Efimov B.A."/>
            <person name="Chaplin A.V."/>
            <person name="Sokolova S.R."/>
            <person name="Pikina A.P."/>
            <person name="Korzhanova M."/>
            <person name="Belova V."/>
            <person name="Korostin D."/>
        </authorList>
    </citation>
    <scope>NUCLEOTIDE SEQUENCE</scope>
    <source>
        <strain evidence="5">ASD5510</strain>
    </source>
</reference>
<dbReference type="PANTHER" id="PTHR21432:SF20">
    <property type="entry name" value="ACETYL-COA HYDROLASE"/>
    <property type="match status" value="1"/>
</dbReference>
<evidence type="ECO:0000256" key="2">
    <source>
        <dbReference type="ARBA" id="ARBA00022679"/>
    </source>
</evidence>
<sequence length="438" mass="47770">MNWKNTYKDKLTTPAGAVKQIKSGDTVLLAHAAAEPKVLVEAMVENYRAYTDVTVSHMISLGQGRYAKPEMREHFCYVGWFTDPATRASIHQGHGDFTPVYFSQIPGMIRRGVFPVDVFMVMVSPPDEKGVCSVGVSCDYTMEAIRSAKTVIAQINQEMPRVGGDAYVHIDDFDWIVEASHPLPEVFWGQSGEKDMAIGRYCASLIEDGATLQLGMGGIPNAVLAALKKKKHLGIHSEMISDGAIDLIEAGVIDGSEKSIDRGKVVVNFLYGSKKLYDFVDHNPLIELKPADYTNNPLVIMKNSKFVCINSAIEVDLWGQVNAGSMGGKIYSGVGGQVDFIRGAAMSEDGRGIAIIAMRAAAVKKDGRKFSKIVGSLKAGTLVTTSQHDVDYVITEYGIAGLKGKTVKERARLLIAIADPDFREELASDFEARFGENY</sequence>
<dbReference type="PANTHER" id="PTHR21432">
    <property type="entry name" value="ACETYL-COA HYDROLASE-RELATED"/>
    <property type="match status" value="1"/>
</dbReference>
<dbReference type="RefSeq" id="WP_148396358.1">
    <property type="nucleotide sequence ID" value="NZ_JAOSHN010000003.1"/>
</dbReference>
<keyword evidence="2" id="KW-0808">Transferase</keyword>
<dbReference type="Gene3D" id="3.30.750.70">
    <property type="entry name" value="4-hydroxybutyrate coenzyme like domains"/>
    <property type="match status" value="1"/>
</dbReference>
<protein>
    <submittedName>
        <fullName evidence="5">4-hydroxybutyrate CoA-transferase</fullName>
    </submittedName>
</protein>
<dbReference type="InterPro" id="IPR037171">
    <property type="entry name" value="NagB/RpiA_transferase-like"/>
</dbReference>
<dbReference type="Gene3D" id="3.40.1080.20">
    <property type="entry name" value="Acetyl-CoA hydrolase/transferase C-terminal domain"/>
    <property type="match status" value="1"/>
</dbReference>
<keyword evidence="6" id="KW-1185">Reference proteome</keyword>
<dbReference type="AlphaFoldDB" id="A0A9J6QSQ7"/>
<accession>A0A9J6QSQ7</accession>
<evidence type="ECO:0000256" key="1">
    <source>
        <dbReference type="ARBA" id="ARBA00009632"/>
    </source>
</evidence>
<dbReference type="SUPFAM" id="SSF100950">
    <property type="entry name" value="NagB/RpiA/CoA transferase-like"/>
    <property type="match status" value="2"/>
</dbReference>
<evidence type="ECO:0000259" key="3">
    <source>
        <dbReference type="Pfam" id="PF02550"/>
    </source>
</evidence>
<dbReference type="InterPro" id="IPR046433">
    <property type="entry name" value="ActCoA_hydro"/>
</dbReference>
<dbReference type="InterPro" id="IPR003702">
    <property type="entry name" value="ActCoA_hydro_N"/>
</dbReference>
<dbReference type="GO" id="GO:0008775">
    <property type="term" value="F:acetate CoA-transferase activity"/>
    <property type="evidence" value="ECO:0007669"/>
    <property type="project" value="InterPro"/>
</dbReference>
<dbReference type="EMBL" id="JAOSHN010000003">
    <property type="protein sequence ID" value="MCU7378532.1"/>
    <property type="molecule type" value="Genomic_DNA"/>
</dbReference>
<proteinExistence type="inferred from homology"/>
<dbReference type="InterPro" id="IPR026888">
    <property type="entry name" value="AcetylCoA_hyd_C"/>
</dbReference>
<comment type="similarity">
    <text evidence="1">Belongs to the acetyl-CoA hydrolase/transferase family.</text>
</comment>
<feature type="domain" description="Acetyl-CoA hydrolase/transferase N-terminal" evidence="3">
    <location>
        <begin position="7"/>
        <end position="179"/>
    </location>
</feature>
<gene>
    <name evidence="5" type="ORF">OBO34_09190</name>
</gene>
<evidence type="ECO:0000259" key="4">
    <source>
        <dbReference type="Pfam" id="PF13336"/>
    </source>
</evidence>
<evidence type="ECO:0000313" key="6">
    <source>
        <dbReference type="Proteomes" id="UP001065549"/>
    </source>
</evidence>
<dbReference type="InterPro" id="IPR038460">
    <property type="entry name" value="AcetylCoA_hyd_C_sf"/>
</dbReference>
<feature type="domain" description="Acetyl-CoA hydrolase/transferase C-terminal" evidence="4">
    <location>
        <begin position="272"/>
        <end position="428"/>
    </location>
</feature>
<evidence type="ECO:0000313" key="5">
    <source>
        <dbReference type="EMBL" id="MCU7378532.1"/>
    </source>
</evidence>
<dbReference type="Gene3D" id="3.40.1080.10">
    <property type="entry name" value="Glutaconate Coenzyme A-transferase"/>
    <property type="match status" value="1"/>
</dbReference>
<organism evidence="5 6">
    <name type="scientific">Hominibacterium faecale</name>
    <dbReference type="NCBI Taxonomy" id="2839743"/>
    <lineage>
        <taxon>Bacteria</taxon>
        <taxon>Bacillati</taxon>
        <taxon>Bacillota</taxon>
        <taxon>Clostridia</taxon>
        <taxon>Peptostreptococcales</taxon>
        <taxon>Anaerovoracaceae</taxon>
        <taxon>Hominibacterium</taxon>
    </lineage>
</organism>
<dbReference type="Proteomes" id="UP001065549">
    <property type="component" value="Unassembled WGS sequence"/>
</dbReference>
<dbReference type="GO" id="GO:0006083">
    <property type="term" value="P:acetate metabolic process"/>
    <property type="evidence" value="ECO:0007669"/>
    <property type="project" value="InterPro"/>
</dbReference>
<name>A0A9J6QSQ7_9FIRM</name>